<evidence type="ECO:0000256" key="4">
    <source>
        <dbReference type="ARBA" id="ARBA00022723"/>
    </source>
</evidence>
<dbReference type="STRING" id="1203610.HMPREF1536_04863"/>
<dbReference type="RefSeq" id="WP_028727269.1">
    <property type="nucleotide sequence ID" value="NZ_AUAE01000013.1"/>
</dbReference>
<feature type="binding site" evidence="6">
    <location>
        <position position="332"/>
    </location>
    <ligand>
        <name>a divalent metal cation</name>
        <dbReference type="ChEBI" id="CHEBI:60240"/>
        <label>1</label>
    </ligand>
</feature>
<dbReference type="PANTHER" id="PTHR13799:SF14">
    <property type="entry name" value="GTP CYCLOHYDROLASE 1 TYPE 2 HOMOLOG"/>
    <property type="match status" value="1"/>
</dbReference>
<dbReference type="NCBIfam" id="TIGR00486">
    <property type="entry name" value="YbgI_SA1388"/>
    <property type="match status" value="1"/>
</dbReference>
<feature type="binding site" evidence="6">
    <location>
        <position position="65"/>
    </location>
    <ligand>
        <name>a divalent metal cation</name>
        <dbReference type="ChEBI" id="CHEBI:60240"/>
        <label>1</label>
    </ligand>
</feature>
<comment type="subunit">
    <text evidence="2">Homohexamer.</text>
</comment>
<dbReference type="GO" id="GO:0046872">
    <property type="term" value="F:metal ion binding"/>
    <property type="evidence" value="ECO:0007669"/>
    <property type="project" value="UniProtKB-UniRule"/>
</dbReference>
<evidence type="ECO:0000256" key="2">
    <source>
        <dbReference type="ARBA" id="ARBA00011643"/>
    </source>
</evidence>
<comment type="similarity">
    <text evidence="1 5">Belongs to the GTP cyclohydrolase I type 2/NIF3 family.</text>
</comment>
<dbReference type="SUPFAM" id="SSF102705">
    <property type="entry name" value="NIF3 (NGG1p interacting factor 3)-like"/>
    <property type="match status" value="1"/>
</dbReference>
<evidence type="ECO:0000313" key="7">
    <source>
        <dbReference type="EMBL" id="KKB48399.1"/>
    </source>
</evidence>
<proteinExistence type="inferred from homology"/>
<evidence type="ECO:0000256" key="1">
    <source>
        <dbReference type="ARBA" id="ARBA00006964"/>
    </source>
</evidence>
<keyword evidence="8" id="KW-1185">Reference proteome</keyword>
<dbReference type="PANTHER" id="PTHR13799">
    <property type="entry name" value="NGG1 INTERACTING FACTOR 3"/>
    <property type="match status" value="1"/>
</dbReference>
<dbReference type="PIRSF" id="PIRSF037489">
    <property type="entry name" value="UCP037489_NIF3_YqfO"/>
    <property type="match status" value="1"/>
</dbReference>
<dbReference type="InterPro" id="IPR017221">
    <property type="entry name" value="DUF34/NIF3_bac"/>
</dbReference>
<protein>
    <recommendedName>
        <fullName evidence="3 5">GTP cyclohydrolase 1 type 2 homolog</fullName>
    </recommendedName>
</protein>
<feature type="binding site" evidence="6">
    <location>
        <position position="328"/>
    </location>
    <ligand>
        <name>a divalent metal cation</name>
        <dbReference type="ChEBI" id="CHEBI:60240"/>
        <label>1</label>
    </ligand>
</feature>
<dbReference type="GO" id="GO:0005737">
    <property type="term" value="C:cytoplasm"/>
    <property type="evidence" value="ECO:0007669"/>
    <property type="project" value="TreeGrafter"/>
</dbReference>
<name>A0A0F5IS53_9BACT</name>
<dbReference type="Proteomes" id="UP000033035">
    <property type="component" value="Unassembled WGS sequence"/>
</dbReference>
<evidence type="ECO:0000256" key="3">
    <source>
        <dbReference type="ARBA" id="ARBA00022112"/>
    </source>
</evidence>
<comment type="caution">
    <text evidence="7">The sequence shown here is derived from an EMBL/GenBank/DDBJ whole genome shotgun (WGS) entry which is preliminary data.</text>
</comment>
<organism evidence="7 8">
    <name type="scientific">Parabacteroides gordonii MS-1 = DSM 23371</name>
    <dbReference type="NCBI Taxonomy" id="1203610"/>
    <lineage>
        <taxon>Bacteria</taxon>
        <taxon>Pseudomonadati</taxon>
        <taxon>Bacteroidota</taxon>
        <taxon>Bacteroidia</taxon>
        <taxon>Bacteroidales</taxon>
        <taxon>Tannerellaceae</taxon>
        <taxon>Parabacteroides</taxon>
    </lineage>
</organism>
<dbReference type="FunFam" id="3.30.70.120:FF:000006">
    <property type="entry name" value="GTP cyclohydrolase 1 type 2 homolog"/>
    <property type="match status" value="1"/>
</dbReference>
<dbReference type="Gene3D" id="3.30.70.120">
    <property type="match status" value="1"/>
</dbReference>
<evidence type="ECO:0000313" key="8">
    <source>
        <dbReference type="Proteomes" id="UP000033035"/>
    </source>
</evidence>
<feature type="binding site" evidence="6">
    <location>
        <position position="104"/>
    </location>
    <ligand>
        <name>a divalent metal cation</name>
        <dbReference type="ChEBI" id="CHEBI:60240"/>
        <label>1</label>
    </ligand>
</feature>
<dbReference type="Gene3D" id="3.40.1390.30">
    <property type="entry name" value="NIF3 (NGG1p interacting factor 3)-like"/>
    <property type="match status" value="1"/>
</dbReference>
<evidence type="ECO:0000256" key="6">
    <source>
        <dbReference type="PIRSR" id="PIRSR602678-1"/>
    </source>
</evidence>
<dbReference type="InterPro" id="IPR015867">
    <property type="entry name" value="N-reg_PII/ATP_PRibTrfase_C"/>
</dbReference>
<evidence type="ECO:0000256" key="5">
    <source>
        <dbReference type="PIRNR" id="PIRNR037489"/>
    </source>
</evidence>
<dbReference type="FunFam" id="3.40.1390.30:FF:000001">
    <property type="entry name" value="GTP cyclohydrolase 1 type 2"/>
    <property type="match status" value="1"/>
</dbReference>
<sequence>MLRIKDVLKEIEQYAPLPLQESWDNTGVQVGDVNQSTTGVLLCLDVTEEVVDEAIELGCNLIISHHPLAFKAFKSLTGSSYIERCMMKACKYDLVIYAAHTNLDNAAGGVNFRLAELIGLENVRVLSPQKGALLKLVTFVPEAYAELVRTTLFNAGAGTVGAYDSCSFNLAGKGTFRAGEGTNPFCGEVGELHVEREIRIETILPAFRKSTITRALLSVHPYEEPVFDFYPLNNTWDQVGSGVVGELPEEEDELNFLQRIKDLFQVGCVKHSAFTGKPIREVALCGGSGAFLVKDAIAYGADVFITGEAKYNDFYDVEDRILLAVIGHYESEVCTKDIFYNIISKKFPTFAVHFSNVNSNPVKYL</sequence>
<reference evidence="7 8" key="1">
    <citation type="submission" date="2013-04" db="EMBL/GenBank/DDBJ databases">
        <title>The Genome Sequence of Parabacteroides gordonii DSM 23371.</title>
        <authorList>
            <consortium name="The Broad Institute Genomics Platform"/>
            <person name="Earl A."/>
            <person name="Ward D."/>
            <person name="Feldgarden M."/>
            <person name="Gevers D."/>
            <person name="Martens E."/>
            <person name="Sakamoto M."/>
            <person name="Benno Y."/>
            <person name="Suzuki N."/>
            <person name="Matsunaga N."/>
            <person name="Koshihara K."/>
            <person name="Seki M."/>
            <person name="Komiya H."/>
            <person name="Walker B."/>
            <person name="Young S."/>
            <person name="Zeng Q."/>
            <person name="Gargeya S."/>
            <person name="Fitzgerald M."/>
            <person name="Haas B."/>
            <person name="Abouelleil A."/>
            <person name="Allen A.W."/>
            <person name="Alvarado L."/>
            <person name="Arachchi H.M."/>
            <person name="Berlin A.M."/>
            <person name="Chapman S.B."/>
            <person name="Gainer-Dewar J."/>
            <person name="Goldberg J."/>
            <person name="Griggs A."/>
            <person name="Gujja S."/>
            <person name="Hansen M."/>
            <person name="Howarth C."/>
            <person name="Imamovic A."/>
            <person name="Ireland A."/>
            <person name="Larimer J."/>
            <person name="McCowan C."/>
            <person name="Murphy C."/>
            <person name="Pearson M."/>
            <person name="Poon T.W."/>
            <person name="Priest M."/>
            <person name="Roberts A."/>
            <person name="Saif S."/>
            <person name="Shea T."/>
            <person name="Sisk P."/>
            <person name="Sykes S."/>
            <person name="Wortman J."/>
            <person name="Nusbaum C."/>
            <person name="Birren B."/>
        </authorList>
    </citation>
    <scope>NUCLEOTIDE SEQUENCE [LARGE SCALE GENOMIC DNA]</scope>
    <source>
        <strain evidence="7 8">MS-1</strain>
    </source>
</reference>
<keyword evidence="4 5" id="KW-0479">Metal-binding</keyword>
<dbReference type="HOGENOM" id="CLU_037423_1_0_10"/>
<dbReference type="InterPro" id="IPR002678">
    <property type="entry name" value="DUF34/NIF3"/>
</dbReference>
<dbReference type="InterPro" id="IPR036069">
    <property type="entry name" value="DUF34/NIF3_sf"/>
</dbReference>
<feature type="binding site" evidence="6">
    <location>
        <position position="66"/>
    </location>
    <ligand>
        <name>a divalent metal cation</name>
        <dbReference type="ChEBI" id="CHEBI:60240"/>
        <label>1</label>
    </ligand>
</feature>
<dbReference type="AlphaFoldDB" id="A0A0F5IS53"/>
<dbReference type="Pfam" id="PF01784">
    <property type="entry name" value="DUF34_NIF3"/>
    <property type="match status" value="1"/>
</dbReference>
<dbReference type="PATRIC" id="fig|1203610.3.peg.4960"/>
<gene>
    <name evidence="7" type="ORF">HMPREF1536_04863</name>
</gene>
<dbReference type="EMBL" id="AQHW01000027">
    <property type="protein sequence ID" value="KKB48399.1"/>
    <property type="molecule type" value="Genomic_DNA"/>
</dbReference>
<accession>A0A0F5IS53</accession>